<dbReference type="CDD" id="cd06433">
    <property type="entry name" value="GT_2_WfgS_like"/>
    <property type="match status" value="1"/>
</dbReference>
<protein>
    <submittedName>
        <fullName evidence="2">Glycosyl transferase</fullName>
    </submittedName>
</protein>
<comment type="caution">
    <text evidence="2">The sequence shown here is derived from an EMBL/GenBank/DDBJ whole genome shotgun (WGS) entry which is preliminary data.</text>
</comment>
<feature type="domain" description="Glycosyltransferase 2-like" evidence="1">
    <location>
        <begin position="23"/>
        <end position="149"/>
    </location>
</feature>
<keyword evidence="2" id="KW-0808">Transferase</keyword>
<dbReference type="Proteomes" id="UP000228930">
    <property type="component" value="Unassembled WGS sequence"/>
</dbReference>
<evidence type="ECO:0000313" key="2">
    <source>
        <dbReference type="EMBL" id="PIT06444.1"/>
    </source>
</evidence>
<organism evidence="2 3">
    <name type="scientific">Bradyrhizobium nitroreducens</name>
    <dbReference type="NCBI Taxonomy" id="709803"/>
    <lineage>
        <taxon>Bacteria</taxon>
        <taxon>Pseudomonadati</taxon>
        <taxon>Pseudomonadota</taxon>
        <taxon>Alphaproteobacteria</taxon>
        <taxon>Hyphomicrobiales</taxon>
        <taxon>Nitrobacteraceae</taxon>
        <taxon>Bradyrhizobium</taxon>
    </lineage>
</organism>
<dbReference type="PANTHER" id="PTHR22916:SF67">
    <property type="entry name" value="COLANIC ACID BIOSYNTHESIS GLYCOSYL TRANSFERASE WCAE-RELATED"/>
    <property type="match status" value="1"/>
</dbReference>
<proteinExistence type="predicted"/>
<dbReference type="PANTHER" id="PTHR22916">
    <property type="entry name" value="GLYCOSYLTRANSFERASE"/>
    <property type="match status" value="1"/>
</dbReference>
<evidence type="ECO:0000313" key="3">
    <source>
        <dbReference type="Proteomes" id="UP000228930"/>
    </source>
</evidence>
<name>A0A2M6UPB6_9BRAD</name>
<keyword evidence="3" id="KW-1185">Reference proteome</keyword>
<reference evidence="2 3" key="1">
    <citation type="submission" date="2015-06" db="EMBL/GenBank/DDBJ databases">
        <title>Comparative genome analysis of nirS-carrying Bradyrhizobium sp. strains.</title>
        <authorList>
            <person name="Ishii S."/>
            <person name="Jang J."/>
            <person name="Nishizawa T."/>
            <person name="Senoo K."/>
        </authorList>
    </citation>
    <scope>NUCLEOTIDE SEQUENCE [LARGE SCALE GENOMIC DNA]</scope>
    <source>
        <strain evidence="2 3">TSA1</strain>
    </source>
</reference>
<dbReference type="InterPro" id="IPR029044">
    <property type="entry name" value="Nucleotide-diphossugar_trans"/>
</dbReference>
<dbReference type="Pfam" id="PF00535">
    <property type="entry name" value="Glycos_transf_2"/>
    <property type="match status" value="1"/>
</dbReference>
<gene>
    <name evidence="2" type="ORF">TSA1_32095</name>
</gene>
<dbReference type="AlphaFoldDB" id="A0A2M6UPB6"/>
<dbReference type="SUPFAM" id="SSF53448">
    <property type="entry name" value="Nucleotide-diphospho-sugar transferases"/>
    <property type="match status" value="1"/>
</dbReference>
<accession>A0A2M6UPB6</accession>
<evidence type="ECO:0000259" key="1">
    <source>
        <dbReference type="Pfam" id="PF00535"/>
    </source>
</evidence>
<dbReference type="GO" id="GO:0016758">
    <property type="term" value="F:hexosyltransferase activity"/>
    <property type="evidence" value="ECO:0007669"/>
    <property type="project" value="UniProtKB-ARBA"/>
</dbReference>
<dbReference type="InterPro" id="IPR001173">
    <property type="entry name" value="Glyco_trans_2-like"/>
</dbReference>
<dbReference type="Gene3D" id="3.90.550.10">
    <property type="entry name" value="Spore Coat Polysaccharide Biosynthesis Protein SpsA, Chain A"/>
    <property type="match status" value="1"/>
</dbReference>
<sequence length="260" mass="29641">MSDGDQKVPAAAHVEGGREPFLSIVTATYNSVSTVRDTLESVRKQTFQDFEHIVVDGGSTDGTIDVLKEYGPAIRWISEPDRGIYDAMNKGIAMSRGHWIHLLNSDDFYASNDVLGRIVPKLLPNALNYADLIRLNADGSRFSQSYRYRKWPLYLSAFLPHPSLLVSAEQYRLAGLYDASFRIAADHDLILRLLDRYPPNHIEVEMTVMRQSGVSATNLDLTMDEFGRVLRKHNVPIILIELVMGIRRIWWKMRSYKRSN</sequence>
<dbReference type="EMBL" id="LFJC01000003">
    <property type="protein sequence ID" value="PIT06444.1"/>
    <property type="molecule type" value="Genomic_DNA"/>
</dbReference>